<name>A0A699U068_TANCI</name>
<protein>
    <recommendedName>
        <fullName evidence="3">Synaptobrevin, longin-like domain protein</fullName>
    </recommendedName>
</protein>
<feature type="non-terminal residue" evidence="2">
    <location>
        <position position="1"/>
    </location>
</feature>
<evidence type="ECO:0008006" key="3">
    <source>
        <dbReference type="Google" id="ProtNLM"/>
    </source>
</evidence>
<feature type="compositionally biased region" description="Low complexity" evidence="1">
    <location>
        <begin position="167"/>
        <end position="176"/>
    </location>
</feature>
<sequence>DVHGLYDFTLNDVLDGMRAIGYPIDGSLTFYKARMSSQWRFLIHTLIHCMSPKSRGREGWNQFPSLLASTLICLSTSQTYNFSKFIMDGMLGNVGSKRHKFLMYPRFLQMILGIQTTDSSPRPTFDFTAKLFSNMKLNWDGSHMPLLAPMLVVPVDGDTVGAAAIVAAGPGPSSAPQVPPDREPSPAREPSPMRKPSPVRESTPVREPS</sequence>
<accession>A0A699U068</accession>
<dbReference type="AlphaFoldDB" id="A0A699U068"/>
<organism evidence="2">
    <name type="scientific">Tanacetum cinerariifolium</name>
    <name type="common">Dalmatian daisy</name>
    <name type="synonym">Chrysanthemum cinerariifolium</name>
    <dbReference type="NCBI Taxonomy" id="118510"/>
    <lineage>
        <taxon>Eukaryota</taxon>
        <taxon>Viridiplantae</taxon>
        <taxon>Streptophyta</taxon>
        <taxon>Embryophyta</taxon>
        <taxon>Tracheophyta</taxon>
        <taxon>Spermatophyta</taxon>
        <taxon>Magnoliopsida</taxon>
        <taxon>eudicotyledons</taxon>
        <taxon>Gunneridae</taxon>
        <taxon>Pentapetalae</taxon>
        <taxon>asterids</taxon>
        <taxon>campanulids</taxon>
        <taxon>Asterales</taxon>
        <taxon>Asteraceae</taxon>
        <taxon>Asteroideae</taxon>
        <taxon>Anthemideae</taxon>
        <taxon>Anthemidinae</taxon>
        <taxon>Tanacetum</taxon>
    </lineage>
</organism>
<reference evidence="2" key="1">
    <citation type="journal article" date="2019" name="Sci. Rep.">
        <title>Draft genome of Tanacetum cinerariifolium, the natural source of mosquito coil.</title>
        <authorList>
            <person name="Yamashiro T."/>
            <person name="Shiraishi A."/>
            <person name="Satake H."/>
            <person name="Nakayama K."/>
        </authorList>
    </citation>
    <scope>NUCLEOTIDE SEQUENCE</scope>
</reference>
<gene>
    <name evidence="2" type="ORF">Tci_885253</name>
</gene>
<feature type="region of interest" description="Disordered" evidence="1">
    <location>
        <begin position="167"/>
        <end position="209"/>
    </location>
</feature>
<evidence type="ECO:0000256" key="1">
    <source>
        <dbReference type="SAM" id="MobiDB-lite"/>
    </source>
</evidence>
<feature type="non-terminal residue" evidence="2">
    <location>
        <position position="209"/>
    </location>
</feature>
<dbReference type="EMBL" id="BKCJ011271327">
    <property type="protein sequence ID" value="GFD13284.1"/>
    <property type="molecule type" value="Genomic_DNA"/>
</dbReference>
<proteinExistence type="predicted"/>
<evidence type="ECO:0000313" key="2">
    <source>
        <dbReference type="EMBL" id="GFD13284.1"/>
    </source>
</evidence>
<comment type="caution">
    <text evidence="2">The sequence shown here is derived from an EMBL/GenBank/DDBJ whole genome shotgun (WGS) entry which is preliminary data.</text>
</comment>